<dbReference type="STRING" id="1075417.SAMN05421823_107156"/>
<dbReference type="EMBL" id="FNFO01000007">
    <property type="protein sequence ID" value="SDL65033.1"/>
    <property type="molecule type" value="Genomic_DNA"/>
</dbReference>
<accession>A0A1G9LSZ8</accession>
<dbReference type="RefSeq" id="WP_089684493.1">
    <property type="nucleotide sequence ID" value="NZ_FNFO01000007.1"/>
</dbReference>
<evidence type="ECO:0000313" key="1">
    <source>
        <dbReference type="EMBL" id="SDL65033.1"/>
    </source>
</evidence>
<evidence type="ECO:0000313" key="2">
    <source>
        <dbReference type="Proteomes" id="UP000198510"/>
    </source>
</evidence>
<keyword evidence="2" id="KW-1185">Reference proteome</keyword>
<protein>
    <submittedName>
        <fullName evidence="1">Uncharacterized protein containing a Zn-ribbon</fullName>
    </submittedName>
</protein>
<reference evidence="1 2" key="1">
    <citation type="submission" date="2016-10" db="EMBL/GenBank/DDBJ databases">
        <authorList>
            <person name="de Groot N.N."/>
        </authorList>
    </citation>
    <scope>NUCLEOTIDE SEQUENCE [LARGE SCALE GENOMIC DNA]</scope>
    <source>
        <strain evidence="1 2">DSM 25186</strain>
    </source>
</reference>
<dbReference type="OrthoDB" id="5187906at2"/>
<proteinExistence type="predicted"/>
<name>A0A1G9LSZ8_9BACT</name>
<gene>
    <name evidence="1" type="ORF">SAMN05421823_107156</name>
</gene>
<sequence>MSETEERHCEECGTVLHGRADQRFCSDQCRTSHHNRQRTDATNLVRRINRILLKNRRILEKLNPEGRVVKVTEEALRRQGFDFKHFTSTYVTRKNDTYYYCYDQGYLQQEGGMFVLVVNRDYKQATADAG</sequence>
<dbReference type="AlphaFoldDB" id="A0A1G9LSZ8"/>
<dbReference type="Proteomes" id="UP000198510">
    <property type="component" value="Unassembled WGS sequence"/>
</dbReference>
<organism evidence="1 2">
    <name type="scientific">Catalinimonas alkaloidigena</name>
    <dbReference type="NCBI Taxonomy" id="1075417"/>
    <lineage>
        <taxon>Bacteria</taxon>
        <taxon>Pseudomonadati</taxon>
        <taxon>Bacteroidota</taxon>
        <taxon>Cytophagia</taxon>
        <taxon>Cytophagales</taxon>
        <taxon>Catalimonadaceae</taxon>
        <taxon>Catalinimonas</taxon>
    </lineage>
</organism>